<dbReference type="Proteomes" id="UP001319104">
    <property type="component" value="Unassembled WGS sequence"/>
</dbReference>
<accession>A0AAP2G0T5</accession>
<gene>
    <name evidence="2" type="ORF">KI659_05285</name>
</gene>
<dbReference type="PANTHER" id="PTHR42685">
    <property type="entry name" value="GERANYLGERANYL DIPHOSPHATE REDUCTASE"/>
    <property type="match status" value="1"/>
</dbReference>
<comment type="caution">
    <text evidence="2">The sequence shown here is derived from an EMBL/GenBank/DDBJ whole genome shotgun (WGS) entry which is preliminary data.</text>
</comment>
<dbReference type="AlphaFoldDB" id="A0AAP2G0T5"/>
<feature type="domain" description="FAD-binding" evidence="1">
    <location>
        <begin position="6"/>
        <end position="296"/>
    </location>
</feature>
<dbReference type="EMBL" id="JAHCMY010000002">
    <property type="protein sequence ID" value="MBS9523429.1"/>
    <property type="molecule type" value="Genomic_DNA"/>
</dbReference>
<sequence>MAQKQKIVIIGGGLAGLTAAHMLARQGHKTTLVEKQSYPFHRVCGEYISNEVRPFLQKHDLFPSHLEPKEITRFMLTSPSGGKIEMPLDLGGFGLSRYAFDQFLFEKCTQAGVEFLLNTEVLETAYVPNENSFSIFLKNGQELQADQVIGAFGKRSRMDKSLKRPFMENRSPFIGIKYHMKTDFPHDTVALHNYNGGYLGINKIENGAYNVCYLGNKEQLREIGSIAEMEKTYLYENPFIKELFNNSEQLLERPVVINEVDFSQKAPVVDHILMAGDAAGLITPLCGNGMAIAIHSGKLAAEAIIHNKERSAIENWYSHHWSLRFKRRLWIGRKVQKLFGSAFSASLAVGILKTFPSVGHSIMKRTHGAPFH</sequence>
<reference evidence="2 3" key="1">
    <citation type="submission" date="2021-05" db="EMBL/GenBank/DDBJ databases">
        <authorList>
            <person name="Zhang Z.D."/>
            <person name="Osman G."/>
        </authorList>
    </citation>
    <scope>NUCLEOTIDE SEQUENCE [LARGE SCALE GENOMIC DNA]</scope>
    <source>
        <strain evidence="2 3">KCTC 32217</strain>
    </source>
</reference>
<organism evidence="2 3">
    <name type="scientific">Litoribacter ruber</name>
    <dbReference type="NCBI Taxonomy" id="702568"/>
    <lineage>
        <taxon>Bacteria</taxon>
        <taxon>Pseudomonadati</taxon>
        <taxon>Bacteroidota</taxon>
        <taxon>Cytophagia</taxon>
        <taxon>Cytophagales</taxon>
        <taxon>Cyclobacteriaceae</taxon>
        <taxon>Litoribacter</taxon>
    </lineage>
</organism>
<dbReference type="Gene3D" id="3.50.50.60">
    <property type="entry name" value="FAD/NAD(P)-binding domain"/>
    <property type="match status" value="1"/>
</dbReference>
<dbReference type="PANTHER" id="PTHR42685:SF22">
    <property type="entry name" value="CONDITIONED MEDIUM FACTOR RECEPTOR 1"/>
    <property type="match status" value="1"/>
</dbReference>
<dbReference type="GO" id="GO:0071949">
    <property type="term" value="F:FAD binding"/>
    <property type="evidence" value="ECO:0007669"/>
    <property type="project" value="InterPro"/>
</dbReference>
<dbReference type="SUPFAM" id="SSF51905">
    <property type="entry name" value="FAD/NAD(P)-binding domain"/>
    <property type="match status" value="1"/>
</dbReference>
<protein>
    <submittedName>
        <fullName evidence="2">NAD(P)/FAD-dependent oxidoreductase</fullName>
    </submittedName>
</protein>
<evidence type="ECO:0000313" key="2">
    <source>
        <dbReference type="EMBL" id="MBS9523429.1"/>
    </source>
</evidence>
<proteinExistence type="predicted"/>
<dbReference type="InterPro" id="IPR002938">
    <property type="entry name" value="FAD-bd"/>
</dbReference>
<dbReference type="RefSeq" id="WP_213944322.1">
    <property type="nucleotide sequence ID" value="NZ_JAHCMY010000002.1"/>
</dbReference>
<dbReference type="Pfam" id="PF01494">
    <property type="entry name" value="FAD_binding_3"/>
    <property type="match status" value="1"/>
</dbReference>
<dbReference type="InterPro" id="IPR036188">
    <property type="entry name" value="FAD/NAD-bd_sf"/>
</dbReference>
<name>A0AAP2G0T5_9BACT</name>
<keyword evidence="3" id="KW-1185">Reference proteome</keyword>
<evidence type="ECO:0000259" key="1">
    <source>
        <dbReference type="Pfam" id="PF01494"/>
    </source>
</evidence>
<dbReference type="InterPro" id="IPR050407">
    <property type="entry name" value="Geranylgeranyl_reductase"/>
</dbReference>
<evidence type="ECO:0000313" key="3">
    <source>
        <dbReference type="Proteomes" id="UP001319104"/>
    </source>
</evidence>
<dbReference type="PRINTS" id="PR00420">
    <property type="entry name" value="RNGMNOXGNASE"/>
</dbReference>